<dbReference type="SUPFAM" id="SSF56219">
    <property type="entry name" value="DNase I-like"/>
    <property type="match status" value="1"/>
</dbReference>
<dbReference type="InterPro" id="IPR036691">
    <property type="entry name" value="Endo/exonu/phosph_ase_sf"/>
</dbReference>
<name>A0A5D2C5W1_GOSDA</name>
<dbReference type="AlphaFoldDB" id="A0A5D2C5W1"/>
<accession>A0A5D2C5W1</accession>
<dbReference type="PANTHER" id="PTHR35218:SF9">
    <property type="entry name" value="ENDONUCLEASE_EXONUCLEASE_PHOSPHATASE DOMAIN-CONTAINING PROTEIN"/>
    <property type="match status" value="1"/>
</dbReference>
<evidence type="ECO:0000313" key="3">
    <source>
        <dbReference type="Proteomes" id="UP000323506"/>
    </source>
</evidence>
<feature type="domain" description="Endonuclease/exonuclease/phosphatase" evidence="1">
    <location>
        <begin position="5"/>
        <end position="202"/>
    </location>
</feature>
<evidence type="ECO:0000259" key="1">
    <source>
        <dbReference type="Pfam" id="PF03372"/>
    </source>
</evidence>
<dbReference type="PANTHER" id="PTHR35218">
    <property type="entry name" value="RNASE H DOMAIN-CONTAINING PROTEIN"/>
    <property type="match status" value="1"/>
</dbReference>
<dbReference type="InterPro" id="IPR005135">
    <property type="entry name" value="Endo/exonuclease/phosphatase"/>
</dbReference>
<dbReference type="GO" id="GO:0003824">
    <property type="term" value="F:catalytic activity"/>
    <property type="evidence" value="ECO:0007669"/>
    <property type="project" value="InterPro"/>
</dbReference>
<dbReference type="Gene3D" id="3.60.10.10">
    <property type="entry name" value="Endonuclease/exonuclease/phosphatase"/>
    <property type="match status" value="1"/>
</dbReference>
<evidence type="ECO:0000313" key="2">
    <source>
        <dbReference type="EMBL" id="TYG64994.1"/>
    </source>
</evidence>
<reference evidence="2 3" key="1">
    <citation type="submission" date="2019-06" db="EMBL/GenBank/DDBJ databases">
        <title>WGS assembly of Gossypium darwinii.</title>
        <authorList>
            <person name="Chen Z.J."/>
            <person name="Sreedasyam A."/>
            <person name="Ando A."/>
            <person name="Song Q."/>
            <person name="De L."/>
            <person name="Hulse-Kemp A."/>
            <person name="Ding M."/>
            <person name="Ye W."/>
            <person name="Kirkbride R."/>
            <person name="Jenkins J."/>
            <person name="Plott C."/>
            <person name="Lovell J."/>
            <person name="Lin Y.-M."/>
            <person name="Vaughn R."/>
            <person name="Liu B."/>
            <person name="Li W."/>
            <person name="Simpson S."/>
            <person name="Scheffler B."/>
            <person name="Saski C."/>
            <person name="Grover C."/>
            <person name="Hu G."/>
            <person name="Conover J."/>
            <person name="Carlson J."/>
            <person name="Shu S."/>
            <person name="Boston L."/>
            <person name="Williams M."/>
            <person name="Peterson D."/>
            <person name="Mcgee K."/>
            <person name="Jones D."/>
            <person name="Wendel J."/>
            <person name="Stelly D."/>
            <person name="Grimwood J."/>
            <person name="Schmutz J."/>
        </authorList>
    </citation>
    <scope>NUCLEOTIDE SEQUENCE [LARGE SCALE GENOMIC DNA]</scope>
    <source>
        <strain evidence="2">1808015.09</strain>
    </source>
</reference>
<dbReference type="Proteomes" id="UP000323506">
    <property type="component" value="Chromosome D06"/>
</dbReference>
<dbReference type="Pfam" id="PF03372">
    <property type="entry name" value="Exo_endo_phos"/>
    <property type="match status" value="1"/>
</dbReference>
<keyword evidence="3" id="KW-1185">Reference proteome</keyword>
<gene>
    <name evidence="2" type="ORF">ES288_D06G150300v1</name>
</gene>
<organism evidence="2 3">
    <name type="scientific">Gossypium darwinii</name>
    <name type="common">Darwin's cotton</name>
    <name type="synonym">Gossypium barbadense var. darwinii</name>
    <dbReference type="NCBI Taxonomy" id="34276"/>
    <lineage>
        <taxon>Eukaryota</taxon>
        <taxon>Viridiplantae</taxon>
        <taxon>Streptophyta</taxon>
        <taxon>Embryophyta</taxon>
        <taxon>Tracheophyta</taxon>
        <taxon>Spermatophyta</taxon>
        <taxon>Magnoliopsida</taxon>
        <taxon>eudicotyledons</taxon>
        <taxon>Gunneridae</taxon>
        <taxon>Pentapetalae</taxon>
        <taxon>rosids</taxon>
        <taxon>malvids</taxon>
        <taxon>Malvales</taxon>
        <taxon>Malvaceae</taxon>
        <taxon>Malvoideae</taxon>
        <taxon>Gossypium</taxon>
    </lineage>
</organism>
<proteinExistence type="predicted"/>
<dbReference type="EMBL" id="CM017706">
    <property type="protein sequence ID" value="TYG64994.1"/>
    <property type="molecule type" value="Genomic_DNA"/>
</dbReference>
<protein>
    <recommendedName>
        <fullName evidence="1">Endonuclease/exonuclease/phosphatase domain-containing protein</fullName>
    </recommendedName>
</protein>
<sequence>MKLLCWNCHGLGNPMTVRELKQLIIANNPDIVFLCETKMLSNNFTRIRNICRLDGCLAISSVGYSRGLVMLWKNDIDVVIQNYSSNHIYSIVSMENQKKIRFTGFYGNTDPKSRIKSWNILRMVGRSVKEYWIVVGEFNAIIDEAKKEGGRRKPRATMEKFRDVLEDLALVDLKIDRGWFTWVNNHEGNKLVKERLDRFLMYANAINKFPFIAINIIRQANSDRDAVMLGTMGRKPKADIKDLKLFFKFDVCWSRDTEAKDIIKKSLEKMVKNIRRLTVRIDKLIDGPYAESNTYSLRFVHLKLGYFYNKEEIYWAQRSRIRWLKEGDRKNRFFHVSATRRSKKNRIDRIVDDNGNWVTDIHDVSKVAGDYFSKLFKSTASPNVEN</sequence>